<feature type="region of interest" description="Disordered" evidence="1">
    <location>
        <begin position="219"/>
        <end position="264"/>
    </location>
</feature>
<dbReference type="InterPro" id="IPR011990">
    <property type="entry name" value="TPR-like_helical_dom_sf"/>
</dbReference>
<dbReference type="EMBL" id="CP042997">
    <property type="protein sequence ID" value="QEH38150.1"/>
    <property type="molecule type" value="Genomic_DNA"/>
</dbReference>
<evidence type="ECO:0000256" key="1">
    <source>
        <dbReference type="SAM" id="MobiDB-lite"/>
    </source>
</evidence>
<dbReference type="Gene3D" id="1.25.40.10">
    <property type="entry name" value="Tetratricopeptide repeat domain"/>
    <property type="match status" value="1"/>
</dbReference>
<feature type="compositionally biased region" description="Basic and acidic residues" evidence="1">
    <location>
        <begin position="64"/>
        <end position="74"/>
    </location>
</feature>
<keyword evidence="3" id="KW-1185">Reference proteome</keyword>
<evidence type="ECO:0000313" key="3">
    <source>
        <dbReference type="Proteomes" id="UP000324233"/>
    </source>
</evidence>
<dbReference type="OrthoDB" id="9926184at2"/>
<proteinExistence type="predicted"/>
<organism evidence="2 3">
    <name type="scientific">Aquisphaera giovannonii</name>
    <dbReference type="NCBI Taxonomy" id="406548"/>
    <lineage>
        <taxon>Bacteria</taxon>
        <taxon>Pseudomonadati</taxon>
        <taxon>Planctomycetota</taxon>
        <taxon>Planctomycetia</taxon>
        <taxon>Isosphaerales</taxon>
        <taxon>Isosphaeraceae</taxon>
        <taxon>Aquisphaera</taxon>
    </lineage>
</organism>
<reference evidence="2 3" key="1">
    <citation type="submission" date="2019-08" db="EMBL/GenBank/DDBJ databases">
        <title>Deep-cultivation of Planctomycetes and their phenomic and genomic characterization uncovers novel biology.</title>
        <authorList>
            <person name="Wiegand S."/>
            <person name="Jogler M."/>
            <person name="Boedeker C."/>
            <person name="Pinto D."/>
            <person name="Vollmers J."/>
            <person name="Rivas-Marin E."/>
            <person name="Kohn T."/>
            <person name="Peeters S.H."/>
            <person name="Heuer A."/>
            <person name="Rast P."/>
            <person name="Oberbeckmann S."/>
            <person name="Bunk B."/>
            <person name="Jeske O."/>
            <person name="Meyerdierks A."/>
            <person name="Storesund J.E."/>
            <person name="Kallscheuer N."/>
            <person name="Luecker S."/>
            <person name="Lage O.M."/>
            <person name="Pohl T."/>
            <person name="Merkel B.J."/>
            <person name="Hornburger P."/>
            <person name="Mueller R.-W."/>
            <person name="Bruemmer F."/>
            <person name="Labrenz M."/>
            <person name="Spormann A.M."/>
            <person name="Op den Camp H."/>
            <person name="Overmann J."/>
            <person name="Amann R."/>
            <person name="Jetten M.S.M."/>
            <person name="Mascher T."/>
            <person name="Medema M.H."/>
            <person name="Devos D.P."/>
            <person name="Kaster A.-K."/>
            <person name="Ovreas L."/>
            <person name="Rohde M."/>
            <person name="Galperin M.Y."/>
            <person name="Jogler C."/>
        </authorList>
    </citation>
    <scope>NUCLEOTIDE SEQUENCE [LARGE SCALE GENOMIC DNA]</scope>
    <source>
        <strain evidence="2 3">OJF2</strain>
    </source>
</reference>
<name>A0A5B9WE23_9BACT</name>
<dbReference type="RefSeq" id="WP_148597624.1">
    <property type="nucleotide sequence ID" value="NZ_CP042997.1"/>
</dbReference>
<protein>
    <recommendedName>
        <fullName evidence="4">Tetratricopeptide repeat protein</fullName>
    </recommendedName>
</protein>
<gene>
    <name evidence="2" type="ORF">OJF2_67480</name>
</gene>
<dbReference type="AlphaFoldDB" id="A0A5B9WE23"/>
<sequence length="366" mass="38988">MTPPDEPIFVRPGSDQPDPPPGGGLGHDPTRREPTVADARPGSPAIHPAVAPATPPRPAPSAHPRPDFAARPAHDAAPAPFGMSTVLASGALALVMGGLGAWGYQRFVEPSMAKAGVKDSAGQDGEAGGAPQAKVDDRLKDLASQVDEIRDRMAKIPKQSAPDLEPLNQRISAVEDVPRKLAALELRVSELPTRLDEEGKKLAVMSADLEGLRKQFSSLQTDVASESKPANPGAARDADVGRAASTAPDPFRLAEERAAKGPSLESGVALFRSKKYDEASRTFEELTKSNPDDARAWYYAALSRGLATRDWKGDTEALVQRGVDREKAGTPAKPEIDSAFAGLTDETGREWLAFYRNRARENNAGR</sequence>
<dbReference type="KEGG" id="agv:OJF2_67480"/>
<evidence type="ECO:0000313" key="2">
    <source>
        <dbReference type="EMBL" id="QEH38150.1"/>
    </source>
</evidence>
<feature type="region of interest" description="Disordered" evidence="1">
    <location>
        <begin position="1"/>
        <end position="81"/>
    </location>
</feature>
<accession>A0A5B9WE23</accession>
<evidence type="ECO:0008006" key="4">
    <source>
        <dbReference type="Google" id="ProtNLM"/>
    </source>
</evidence>
<feature type="compositionally biased region" description="Pro residues" evidence="1">
    <location>
        <begin position="53"/>
        <end position="63"/>
    </location>
</feature>
<dbReference type="SUPFAM" id="SSF48452">
    <property type="entry name" value="TPR-like"/>
    <property type="match status" value="1"/>
</dbReference>
<dbReference type="Proteomes" id="UP000324233">
    <property type="component" value="Chromosome"/>
</dbReference>